<evidence type="ECO:0000256" key="5">
    <source>
        <dbReference type="RuleBase" id="RU003330"/>
    </source>
</evidence>
<dbReference type="AlphaFoldDB" id="A0A6G3MHA6"/>
<keyword evidence="2 5" id="KW-0808">Transferase</keyword>
<dbReference type="EMBL" id="GHBP01003532">
    <property type="protein sequence ID" value="NDJ93415.1"/>
    <property type="molecule type" value="Transcribed_RNA"/>
</dbReference>
<evidence type="ECO:0000259" key="6">
    <source>
        <dbReference type="Pfam" id="PF05191"/>
    </source>
</evidence>
<dbReference type="GO" id="GO:0004017">
    <property type="term" value="F:AMP kinase activity"/>
    <property type="evidence" value="ECO:0007669"/>
    <property type="project" value="InterPro"/>
</dbReference>
<dbReference type="Pfam" id="PF05191">
    <property type="entry name" value="ADK_lid"/>
    <property type="match status" value="1"/>
</dbReference>
<dbReference type="GO" id="GO:0005524">
    <property type="term" value="F:ATP binding"/>
    <property type="evidence" value="ECO:0007669"/>
    <property type="project" value="InterPro"/>
</dbReference>
<dbReference type="InterPro" id="IPR027417">
    <property type="entry name" value="P-loop_NTPase"/>
</dbReference>
<dbReference type="PRINTS" id="PR00094">
    <property type="entry name" value="ADENYLTKNASE"/>
</dbReference>
<dbReference type="SUPFAM" id="SSF57774">
    <property type="entry name" value="Microbial and mitochondrial ADK, insert 'zinc finger' domain"/>
    <property type="match status" value="1"/>
</dbReference>
<dbReference type="PROSITE" id="PS00113">
    <property type="entry name" value="ADENYLATE_KINASE"/>
    <property type="match status" value="1"/>
</dbReference>
<sequence>MSNLKIVILFVGPPGCGKGSTGEKICKKYNLIHISTGDMLRAECSSGTEFGKRIKETIDAGNLVSDDIMLKLIAAFIQRHVDINGYLFDGFPRTEIQAHGLADILKDHNLNVNKVFKFDVMKDMLIERAVGRLIHPASGRVYHAKNYPPKIANCDDVFAFLTY</sequence>
<dbReference type="InterPro" id="IPR000850">
    <property type="entry name" value="Adenylat/UMP-CMP_kin"/>
</dbReference>
<accession>A0A6G3MHA6</accession>
<evidence type="ECO:0000256" key="2">
    <source>
        <dbReference type="ARBA" id="ARBA00022679"/>
    </source>
</evidence>
<dbReference type="PANTHER" id="PTHR23359">
    <property type="entry name" value="NUCLEOTIDE KINASE"/>
    <property type="match status" value="1"/>
</dbReference>
<evidence type="ECO:0000256" key="3">
    <source>
        <dbReference type="ARBA" id="ARBA00022741"/>
    </source>
</evidence>
<name>A0A6G3MHA6_HENSL</name>
<dbReference type="InterPro" id="IPR007862">
    <property type="entry name" value="Adenylate_kinase_lid-dom"/>
</dbReference>
<dbReference type="Gene3D" id="3.40.50.300">
    <property type="entry name" value="P-loop containing nucleotide triphosphate hydrolases"/>
    <property type="match status" value="1"/>
</dbReference>
<dbReference type="NCBIfam" id="TIGR01351">
    <property type="entry name" value="adk"/>
    <property type="match status" value="1"/>
</dbReference>
<feature type="domain" description="Adenylate kinase active site lid" evidence="6">
    <location>
        <begin position="132"/>
        <end position="157"/>
    </location>
</feature>
<protein>
    <submittedName>
        <fullName evidence="7">Adenylate kinase (Trinotate prediction)</fullName>
    </submittedName>
</protein>
<evidence type="ECO:0000256" key="4">
    <source>
        <dbReference type="ARBA" id="ARBA00022777"/>
    </source>
</evidence>
<dbReference type="Pfam" id="PF00406">
    <property type="entry name" value="ADK"/>
    <property type="match status" value="1"/>
</dbReference>
<organism evidence="7">
    <name type="scientific">Henneguya salminicola</name>
    <name type="common">Myxosporean</name>
    <dbReference type="NCBI Taxonomy" id="69463"/>
    <lineage>
        <taxon>Eukaryota</taxon>
        <taxon>Metazoa</taxon>
        <taxon>Cnidaria</taxon>
        <taxon>Myxozoa</taxon>
        <taxon>Myxosporea</taxon>
        <taxon>Bivalvulida</taxon>
        <taxon>Platysporina</taxon>
        <taxon>Myxobolidae</taxon>
        <taxon>Henneguya</taxon>
    </lineage>
</organism>
<dbReference type="InterPro" id="IPR006259">
    <property type="entry name" value="Adenyl_kin_sub"/>
</dbReference>
<proteinExistence type="inferred from homology"/>
<evidence type="ECO:0000256" key="1">
    <source>
        <dbReference type="ARBA" id="ARBA00007220"/>
    </source>
</evidence>
<evidence type="ECO:0000313" key="7">
    <source>
        <dbReference type="EMBL" id="NDJ93415.1"/>
    </source>
</evidence>
<dbReference type="HAMAP" id="MF_00235">
    <property type="entry name" value="Adenylate_kinase_Adk"/>
    <property type="match status" value="1"/>
</dbReference>
<dbReference type="InterPro" id="IPR033690">
    <property type="entry name" value="Adenylat_kinase_CS"/>
</dbReference>
<dbReference type="InterPro" id="IPR036193">
    <property type="entry name" value="ADK_active_lid_dom_sf"/>
</dbReference>
<keyword evidence="4 5" id="KW-0418">Kinase</keyword>
<reference evidence="7" key="1">
    <citation type="submission" date="2018-11" db="EMBL/GenBank/DDBJ databases">
        <title>Henneguya salminicola genome and transcriptome.</title>
        <authorList>
            <person name="Yahalomi D."/>
            <person name="Atkinson S.D."/>
            <person name="Neuhof M."/>
            <person name="Chang E.S."/>
            <person name="Philippe H."/>
            <person name="Cartwright P."/>
            <person name="Bartholomew J.L."/>
            <person name="Huchon D."/>
        </authorList>
    </citation>
    <scope>NUCLEOTIDE SEQUENCE</scope>
    <source>
        <strain evidence="7">Hz1</strain>
        <tissue evidence="7">Whole</tissue>
    </source>
</reference>
<dbReference type="CDD" id="cd01428">
    <property type="entry name" value="ADK"/>
    <property type="match status" value="1"/>
</dbReference>
<keyword evidence="3" id="KW-0547">Nucleotide-binding</keyword>
<dbReference type="SUPFAM" id="SSF52540">
    <property type="entry name" value="P-loop containing nucleoside triphosphate hydrolases"/>
    <property type="match status" value="1"/>
</dbReference>
<comment type="similarity">
    <text evidence="1 5">Belongs to the adenylate kinase family.</text>
</comment>